<dbReference type="Gene3D" id="2.40.50.140">
    <property type="entry name" value="Nucleic acid-binding proteins"/>
    <property type="match status" value="1"/>
</dbReference>
<gene>
    <name evidence="6" type="primary">ruvA</name>
    <name evidence="8" type="ORF">ENS29_10665</name>
</gene>
<evidence type="ECO:0000256" key="1">
    <source>
        <dbReference type="ARBA" id="ARBA00022490"/>
    </source>
</evidence>
<dbReference type="InterPro" id="IPR013849">
    <property type="entry name" value="DNA_helicase_Holl-junc_RuvA_I"/>
</dbReference>
<evidence type="ECO:0000256" key="3">
    <source>
        <dbReference type="ARBA" id="ARBA00023125"/>
    </source>
</evidence>
<dbReference type="GO" id="GO:0000400">
    <property type="term" value="F:four-way junction DNA binding"/>
    <property type="evidence" value="ECO:0007669"/>
    <property type="project" value="UniProtKB-UniRule"/>
</dbReference>
<comment type="function">
    <text evidence="6">The RuvA-RuvB-RuvC complex processes Holliday junction (HJ) DNA during genetic recombination and DNA repair, while the RuvA-RuvB complex plays an important role in the rescue of blocked DNA replication forks via replication fork reversal (RFR). RuvA specifically binds to HJ cruciform DNA, conferring on it an open structure. The RuvB hexamer acts as an ATP-dependent pump, pulling dsDNA into and through the RuvAB complex. HJ branch migration allows RuvC to scan DNA until it finds its consensus sequence, where it cleaves and resolves the cruciform DNA.</text>
</comment>
<proteinExistence type="inferred from homology"/>
<name>A0A7C4RSW7_9BACT</name>
<reference evidence="8" key="1">
    <citation type="journal article" date="2020" name="mSystems">
        <title>Genome- and Community-Level Interaction Insights into Carbon Utilization and Element Cycling Functions of Hydrothermarchaeota in Hydrothermal Sediment.</title>
        <authorList>
            <person name="Zhou Z."/>
            <person name="Liu Y."/>
            <person name="Xu W."/>
            <person name="Pan J."/>
            <person name="Luo Z.H."/>
            <person name="Li M."/>
        </authorList>
    </citation>
    <scope>NUCLEOTIDE SEQUENCE [LARGE SCALE GENOMIC DNA]</scope>
    <source>
        <strain evidence="8">SpSt-477</strain>
    </source>
</reference>
<evidence type="ECO:0000313" key="8">
    <source>
        <dbReference type="EMBL" id="HGU33303.1"/>
    </source>
</evidence>
<feature type="domain" description="DNA helicase Holliday junction RuvA type" evidence="7">
    <location>
        <begin position="1"/>
        <end position="59"/>
    </location>
</feature>
<dbReference type="Gene3D" id="1.10.150.20">
    <property type="entry name" value="5' to 3' exonuclease, C-terminal subdomain"/>
    <property type="match status" value="1"/>
</dbReference>
<keyword evidence="1 6" id="KW-0963">Cytoplasm</keyword>
<dbReference type="Pfam" id="PF01330">
    <property type="entry name" value="RuvA_N"/>
    <property type="match status" value="1"/>
</dbReference>
<dbReference type="HAMAP" id="MF_00031">
    <property type="entry name" value="DNA_HJ_migration_RuvA"/>
    <property type="match status" value="1"/>
</dbReference>
<feature type="region of interest" description="Domain III" evidence="6">
    <location>
        <begin position="156"/>
        <end position="205"/>
    </location>
</feature>
<dbReference type="GO" id="GO:0005737">
    <property type="term" value="C:cytoplasm"/>
    <property type="evidence" value="ECO:0007669"/>
    <property type="project" value="UniProtKB-SubCell"/>
</dbReference>
<dbReference type="InterPro" id="IPR000085">
    <property type="entry name" value="RuvA"/>
</dbReference>
<comment type="domain">
    <text evidence="6">Has three domains with a flexible linker between the domains II and III and assumes an 'L' shape. Domain III is highly mobile and contacts RuvB.</text>
</comment>
<dbReference type="Pfam" id="PF14520">
    <property type="entry name" value="HHH_5"/>
    <property type="match status" value="1"/>
</dbReference>
<comment type="caution">
    <text evidence="8">The sequence shown here is derived from an EMBL/GenBank/DDBJ whole genome shotgun (WGS) entry which is preliminary data.</text>
</comment>
<dbReference type="GO" id="GO:0009378">
    <property type="term" value="F:four-way junction helicase activity"/>
    <property type="evidence" value="ECO:0007669"/>
    <property type="project" value="InterPro"/>
</dbReference>
<comment type="similarity">
    <text evidence="6">Belongs to the RuvA family.</text>
</comment>
<sequence>MIGYLEGKILQKDEERVLVLVNHVGYEVYLPAIVMKALSDKVCGEEVQLFISYQQSERQPKPLLIGFLDPTEKAFFQEFISVEDIGPTKGMKAMTLPVAEIAAAIEQNDVRKLQTLKGIGPRTAQKIVASLKGKVVHFVEDRSQPTPSVDHLVEMTEPVMMVLVEQLGHKPADAKRMIAEALKRNTRIQTPEALLEEIVRGKADA</sequence>
<comment type="subcellular location">
    <subcellularLocation>
        <location evidence="6">Cytoplasm</location>
    </subcellularLocation>
</comment>
<keyword evidence="3 6" id="KW-0238">DNA-binding</keyword>
<organism evidence="8">
    <name type="scientific">Desulfatirhabdium butyrativorans</name>
    <dbReference type="NCBI Taxonomy" id="340467"/>
    <lineage>
        <taxon>Bacteria</taxon>
        <taxon>Pseudomonadati</taxon>
        <taxon>Thermodesulfobacteriota</taxon>
        <taxon>Desulfobacteria</taxon>
        <taxon>Desulfobacterales</taxon>
        <taxon>Desulfatirhabdiaceae</taxon>
        <taxon>Desulfatirhabdium</taxon>
    </lineage>
</organism>
<dbReference type="SUPFAM" id="SSF50249">
    <property type="entry name" value="Nucleic acid-binding proteins"/>
    <property type="match status" value="1"/>
</dbReference>
<dbReference type="SUPFAM" id="SSF47781">
    <property type="entry name" value="RuvA domain 2-like"/>
    <property type="match status" value="1"/>
</dbReference>
<dbReference type="GO" id="GO:0048476">
    <property type="term" value="C:Holliday junction resolvase complex"/>
    <property type="evidence" value="ECO:0007669"/>
    <property type="project" value="UniProtKB-UniRule"/>
</dbReference>
<dbReference type="EMBL" id="DSUH01000246">
    <property type="protein sequence ID" value="HGU33303.1"/>
    <property type="molecule type" value="Genomic_DNA"/>
</dbReference>
<evidence type="ECO:0000256" key="6">
    <source>
        <dbReference type="HAMAP-Rule" id="MF_00031"/>
    </source>
</evidence>
<dbReference type="InterPro" id="IPR010994">
    <property type="entry name" value="RuvA_2-like"/>
</dbReference>
<evidence type="ECO:0000256" key="4">
    <source>
        <dbReference type="ARBA" id="ARBA00023172"/>
    </source>
</evidence>
<dbReference type="GO" id="GO:0005524">
    <property type="term" value="F:ATP binding"/>
    <property type="evidence" value="ECO:0007669"/>
    <property type="project" value="InterPro"/>
</dbReference>
<dbReference type="GO" id="GO:0006310">
    <property type="term" value="P:DNA recombination"/>
    <property type="evidence" value="ECO:0007669"/>
    <property type="project" value="UniProtKB-UniRule"/>
</dbReference>
<evidence type="ECO:0000259" key="7">
    <source>
        <dbReference type="Pfam" id="PF01330"/>
    </source>
</evidence>
<evidence type="ECO:0000256" key="5">
    <source>
        <dbReference type="ARBA" id="ARBA00023204"/>
    </source>
</evidence>
<dbReference type="InterPro" id="IPR012340">
    <property type="entry name" value="NA-bd_OB-fold"/>
</dbReference>
<dbReference type="GO" id="GO:0006281">
    <property type="term" value="P:DNA repair"/>
    <property type="evidence" value="ECO:0007669"/>
    <property type="project" value="UniProtKB-UniRule"/>
</dbReference>
<dbReference type="AlphaFoldDB" id="A0A7C4RSW7"/>
<comment type="subunit">
    <text evidence="6">Homotetramer. Forms an RuvA(8)-RuvB(12)-Holliday junction (HJ) complex. HJ DNA is sandwiched between 2 RuvA tetramers; dsDNA enters through RuvA and exits via RuvB. An RuvB hexamer assembles on each DNA strand where it exits the tetramer. Each RuvB hexamer is contacted by two RuvA subunits (via domain III) on 2 adjacent RuvB subunits; this complex drives branch migration. In the full resolvosome a probable DNA-RuvA(4)-RuvB(12)-RuvC(2) complex forms which resolves the HJ.</text>
</comment>
<comment type="caution">
    <text evidence="6">Lacks conserved residue(s) required for the propagation of feature annotation.</text>
</comment>
<accession>A0A7C4RSW7</accession>
<keyword evidence="5 6" id="KW-0234">DNA repair</keyword>
<evidence type="ECO:0000256" key="2">
    <source>
        <dbReference type="ARBA" id="ARBA00022763"/>
    </source>
</evidence>
<keyword evidence="2 6" id="KW-0227">DNA damage</keyword>
<protein>
    <recommendedName>
        <fullName evidence="6">Holliday junction branch migration complex subunit RuvA</fullName>
    </recommendedName>
</protein>
<keyword evidence="4 6" id="KW-0233">DNA recombination</keyword>
<dbReference type="NCBIfam" id="TIGR00084">
    <property type="entry name" value="ruvA"/>
    <property type="match status" value="1"/>
</dbReference>